<dbReference type="Proteomes" id="UP001165063">
    <property type="component" value="Unassembled WGS sequence"/>
</dbReference>
<sequence length="189" mass="21274">MGNGHSTSYQYLTTIEDGSCSLNFPKPFSSSTVVNEDSYAFPRRRRTAEGGDDRNSTVVPYNSYLMRRYDCHINVEICFGIKAVKYIHNAHLNSRYAGSMEAVYRICKFKTHTLTPSVMLLNVHEEGQTWMVFNPNAETAVPSKTPLIGFFEFNAELNRVEAEAERVRSLADFQGTPPPPPLTSSSLHL</sequence>
<feature type="region of interest" description="Disordered" evidence="1">
    <location>
        <begin position="170"/>
        <end position="189"/>
    </location>
</feature>
<evidence type="ECO:0000313" key="2">
    <source>
        <dbReference type="EMBL" id="GMG21217.1"/>
    </source>
</evidence>
<evidence type="ECO:0000313" key="3">
    <source>
        <dbReference type="Proteomes" id="UP001165063"/>
    </source>
</evidence>
<keyword evidence="3" id="KW-1185">Reference proteome</keyword>
<dbReference type="AlphaFoldDB" id="A0A9W6YNN7"/>
<organism evidence="2 3">
    <name type="scientific">Ambrosiozyma monospora</name>
    <name type="common">Yeast</name>
    <name type="synonym">Endomycopsis monosporus</name>
    <dbReference type="NCBI Taxonomy" id="43982"/>
    <lineage>
        <taxon>Eukaryota</taxon>
        <taxon>Fungi</taxon>
        <taxon>Dikarya</taxon>
        <taxon>Ascomycota</taxon>
        <taxon>Saccharomycotina</taxon>
        <taxon>Pichiomycetes</taxon>
        <taxon>Pichiales</taxon>
        <taxon>Pichiaceae</taxon>
        <taxon>Ambrosiozyma</taxon>
    </lineage>
</organism>
<accession>A0A9W6YNN7</accession>
<dbReference type="PANTHER" id="PTHR10492">
    <property type="match status" value="1"/>
</dbReference>
<proteinExistence type="predicted"/>
<reference evidence="2" key="1">
    <citation type="submission" date="2023-04" db="EMBL/GenBank/DDBJ databases">
        <title>Ambrosiozyma monospora NBRC 1965.</title>
        <authorList>
            <person name="Ichikawa N."/>
            <person name="Sato H."/>
            <person name="Tonouchi N."/>
        </authorList>
    </citation>
    <scope>NUCLEOTIDE SEQUENCE</scope>
    <source>
        <strain evidence="2">NBRC 1965</strain>
    </source>
</reference>
<evidence type="ECO:0000256" key="1">
    <source>
        <dbReference type="SAM" id="MobiDB-lite"/>
    </source>
</evidence>
<protein>
    <submittedName>
        <fullName evidence="2">Unnamed protein product</fullName>
    </submittedName>
</protein>
<gene>
    <name evidence="2" type="ORF">Amon01_000183000</name>
</gene>
<dbReference type="PANTHER" id="PTHR10492:SF57">
    <property type="entry name" value="ATP-DEPENDENT DNA HELICASE"/>
    <property type="match status" value="1"/>
</dbReference>
<dbReference type="OrthoDB" id="4332274at2759"/>
<dbReference type="EMBL" id="BSXU01000595">
    <property type="protein sequence ID" value="GMG21217.1"/>
    <property type="molecule type" value="Genomic_DNA"/>
</dbReference>
<name>A0A9W6YNN7_AMBMO</name>
<comment type="caution">
    <text evidence="2">The sequence shown here is derived from an EMBL/GenBank/DDBJ whole genome shotgun (WGS) entry which is preliminary data.</text>
</comment>